<dbReference type="EMBL" id="UZAH01033111">
    <property type="protein sequence ID" value="VDP26368.1"/>
    <property type="molecule type" value="Genomic_DNA"/>
</dbReference>
<dbReference type="PANTHER" id="PTHR23131:SF0">
    <property type="entry name" value="ENDORIBONUCLEASE LACTB2"/>
    <property type="match status" value="1"/>
</dbReference>
<organism evidence="8 9">
    <name type="scientific">Heligmosomoides polygyrus</name>
    <name type="common">Parasitic roundworm</name>
    <dbReference type="NCBI Taxonomy" id="6339"/>
    <lineage>
        <taxon>Eukaryota</taxon>
        <taxon>Metazoa</taxon>
        <taxon>Ecdysozoa</taxon>
        <taxon>Nematoda</taxon>
        <taxon>Chromadorea</taxon>
        <taxon>Rhabditida</taxon>
        <taxon>Rhabditina</taxon>
        <taxon>Rhabditomorpha</taxon>
        <taxon>Strongyloidea</taxon>
        <taxon>Heligmosomidae</taxon>
        <taxon>Heligmosomoides</taxon>
    </lineage>
</organism>
<feature type="domain" description="Metallo-beta-lactamase" evidence="6">
    <location>
        <begin position="66"/>
        <end position="228"/>
    </location>
</feature>
<dbReference type="GO" id="GO:0046872">
    <property type="term" value="F:metal ion binding"/>
    <property type="evidence" value="ECO:0007669"/>
    <property type="project" value="UniProtKB-KW"/>
</dbReference>
<dbReference type="InterPro" id="IPR036866">
    <property type="entry name" value="RibonucZ/Hydroxyglut_hydro"/>
</dbReference>
<accession>A0A183GGG2</accession>
<evidence type="ECO:0000256" key="1">
    <source>
        <dbReference type="ARBA" id="ARBA00006759"/>
    </source>
</evidence>
<dbReference type="PANTHER" id="PTHR23131">
    <property type="entry name" value="ENDORIBONUCLEASE LACTB2"/>
    <property type="match status" value="1"/>
</dbReference>
<dbReference type="Gene3D" id="1.10.10.10">
    <property type="entry name" value="Winged helix-like DNA-binding domain superfamily/Winged helix DNA-binding domain"/>
    <property type="match status" value="1"/>
</dbReference>
<dbReference type="FunFam" id="3.60.15.10:FF:000017">
    <property type="entry name" value="Lactamase beta 2"/>
    <property type="match status" value="1"/>
</dbReference>
<dbReference type="InterPro" id="IPR036388">
    <property type="entry name" value="WH-like_DNA-bd_sf"/>
</dbReference>
<dbReference type="InterPro" id="IPR050662">
    <property type="entry name" value="Sec-metab_biosynth-thioest"/>
</dbReference>
<dbReference type="GO" id="GO:0005759">
    <property type="term" value="C:mitochondrial matrix"/>
    <property type="evidence" value="ECO:0007669"/>
    <property type="project" value="TreeGrafter"/>
</dbReference>
<evidence type="ECO:0000313" key="7">
    <source>
        <dbReference type="EMBL" id="VDP26368.1"/>
    </source>
</evidence>
<dbReference type="WBParaSite" id="HPBE_0002155301-mRNA-1">
    <property type="protein sequence ID" value="HPBE_0002155301-mRNA-1"/>
    <property type="gene ID" value="HPBE_0002155301"/>
</dbReference>
<dbReference type="CDD" id="cd07722">
    <property type="entry name" value="LACTB2-like_MBL-fold"/>
    <property type="match status" value="1"/>
</dbReference>
<evidence type="ECO:0000259" key="6">
    <source>
        <dbReference type="SMART" id="SM00849"/>
    </source>
</evidence>
<evidence type="ECO:0000256" key="4">
    <source>
        <dbReference type="ARBA" id="ARBA00022833"/>
    </source>
</evidence>
<dbReference type="GO" id="GO:0003727">
    <property type="term" value="F:single-stranded RNA binding"/>
    <property type="evidence" value="ECO:0007669"/>
    <property type="project" value="TreeGrafter"/>
</dbReference>
<name>A0A183GGG2_HELPZ</name>
<evidence type="ECO:0000256" key="2">
    <source>
        <dbReference type="ARBA" id="ARBA00022723"/>
    </source>
</evidence>
<sequence length="279" mass="31037">MTSYLSGATAGLRFTKDYVVAACAYLLASKTHSAMPTLTPLEPVTRLSPLVVRILGQNPGPFTLQGTNTYLVGSGKRKILIDAGEPNIPQYISSLQSALAENQGEIDAIIITHWHYDHVGGIPSVLKEIVGHEVPVYKFQRGSKEDPSQFHYIDEGYEVKVEGSTLSFVKTPGHTCDHASLWLAEEGTLFSGDCILGEGTTVFEDLYDYMNSLEKIKGMKPKRIYPGHGPVVEKCEEKVNEYVRHRLKRENEIVEALRKLGEATSMDITIMVYTVLHYF</sequence>
<evidence type="ECO:0000256" key="5">
    <source>
        <dbReference type="ARBA" id="ARBA00069358"/>
    </source>
</evidence>
<evidence type="ECO:0000313" key="9">
    <source>
        <dbReference type="WBParaSite" id="HPBE_0002155301-mRNA-1"/>
    </source>
</evidence>
<keyword evidence="4" id="KW-0862">Zinc</keyword>
<dbReference type="AlphaFoldDB" id="A0A183GGG2"/>
<dbReference type="InterPro" id="IPR001279">
    <property type="entry name" value="Metallo-B-lactamas"/>
</dbReference>
<evidence type="ECO:0000313" key="8">
    <source>
        <dbReference type="Proteomes" id="UP000050761"/>
    </source>
</evidence>
<dbReference type="Proteomes" id="UP000050761">
    <property type="component" value="Unassembled WGS sequence"/>
</dbReference>
<reference evidence="7 8" key="1">
    <citation type="submission" date="2018-11" db="EMBL/GenBank/DDBJ databases">
        <authorList>
            <consortium name="Pathogen Informatics"/>
        </authorList>
    </citation>
    <scope>NUCLEOTIDE SEQUENCE [LARGE SCALE GENOMIC DNA]</scope>
</reference>
<evidence type="ECO:0000256" key="3">
    <source>
        <dbReference type="ARBA" id="ARBA00022801"/>
    </source>
</evidence>
<dbReference type="OrthoDB" id="17458at2759"/>
<comment type="similarity">
    <text evidence="1">Belongs to the metallo-beta-lactamase superfamily. Glyoxalase II family.</text>
</comment>
<dbReference type="Pfam" id="PF00753">
    <property type="entry name" value="Lactamase_B"/>
    <property type="match status" value="1"/>
</dbReference>
<reference evidence="9" key="2">
    <citation type="submission" date="2019-09" db="UniProtKB">
        <authorList>
            <consortium name="WormBaseParasite"/>
        </authorList>
    </citation>
    <scope>IDENTIFICATION</scope>
</reference>
<keyword evidence="8" id="KW-1185">Reference proteome</keyword>
<keyword evidence="2" id="KW-0479">Metal-binding</keyword>
<dbReference type="GO" id="GO:0004521">
    <property type="term" value="F:RNA endonuclease activity"/>
    <property type="evidence" value="ECO:0007669"/>
    <property type="project" value="TreeGrafter"/>
</dbReference>
<keyword evidence="3" id="KW-0378">Hydrolase</keyword>
<dbReference type="SUPFAM" id="SSF56281">
    <property type="entry name" value="Metallo-hydrolase/oxidoreductase"/>
    <property type="match status" value="1"/>
</dbReference>
<gene>
    <name evidence="7" type="ORF">HPBE_LOCUS21552</name>
</gene>
<protein>
    <recommendedName>
        <fullName evidence="5">Beta-lactamase-like protein 2 homolog</fullName>
    </recommendedName>
</protein>
<dbReference type="GO" id="GO:0016787">
    <property type="term" value="F:hydrolase activity"/>
    <property type="evidence" value="ECO:0007669"/>
    <property type="project" value="UniProtKB-KW"/>
</dbReference>
<proteinExistence type="inferred from homology"/>
<dbReference type="Gene3D" id="3.60.15.10">
    <property type="entry name" value="Ribonuclease Z/Hydroxyacylglutathione hydrolase-like"/>
    <property type="match status" value="1"/>
</dbReference>
<dbReference type="SMART" id="SM00849">
    <property type="entry name" value="Lactamase_B"/>
    <property type="match status" value="1"/>
</dbReference>
<dbReference type="InterPro" id="IPR047921">
    <property type="entry name" value="LACTB2-like_MBL-fold"/>
</dbReference>
<accession>A0A3P8CY20</accession>